<comment type="caution">
    <text evidence="8">The sequence shown here is derived from an EMBL/GenBank/DDBJ whole genome shotgun (WGS) entry which is preliminary data.</text>
</comment>
<dbReference type="EMBL" id="JBAWTH010000103">
    <property type="protein sequence ID" value="KAL2277197.1"/>
    <property type="molecule type" value="Genomic_DNA"/>
</dbReference>
<feature type="transmembrane region" description="Helical" evidence="6">
    <location>
        <begin position="246"/>
        <end position="270"/>
    </location>
</feature>
<reference evidence="8 9" key="1">
    <citation type="submission" date="2024-03" db="EMBL/GenBank/DDBJ databases">
        <title>A high-quality draft genome sequence of Diaporthe vaccinii, a causative agent of upright dieback and viscid rot disease in cranberry plants.</title>
        <authorList>
            <person name="Sarrasin M."/>
            <person name="Lang B.F."/>
            <person name="Burger G."/>
        </authorList>
    </citation>
    <scope>NUCLEOTIDE SEQUENCE [LARGE SCALE GENOMIC DNA]</scope>
    <source>
        <strain evidence="8 9">IS7</strain>
    </source>
</reference>
<dbReference type="Proteomes" id="UP001600888">
    <property type="component" value="Unassembled WGS sequence"/>
</dbReference>
<keyword evidence="9" id="KW-1185">Reference proteome</keyword>
<evidence type="ECO:0000256" key="4">
    <source>
        <dbReference type="ARBA" id="ARBA00023136"/>
    </source>
</evidence>
<proteinExistence type="inferred from homology"/>
<evidence type="ECO:0000256" key="1">
    <source>
        <dbReference type="ARBA" id="ARBA00004141"/>
    </source>
</evidence>
<evidence type="ECO:0000256" key="5">
    <source>
        <dbReference type="ARBA" id="ARBA00038359"/>
    </source>
</evidence>
<evidence type="ECO:0000256" key="6">
    <source>
        <dbReference type="SAM" id="Phobius"/>
    </source>
</evidence>
<feature type="transmembrane region" description="Helical" evidence="6">
    <location>
        <begin position="135"/>
        <end position="156"/>
    </location>
</feature>
<comment type="similarity">
    <text evidence="5">Belongs to the SAT4 family.</text>
</comment>
<evidence type="ECO:0000256" key="3">
    <source>
        <dbReference type="ARBA" id="ARBA00022989"/>
    </source>
</evidence>
<sequence length="369" mass="41927">MRQLTHTGRENFAACVAMIVVTTVLMLARFAVRASNRQKLLGSDWTCLLSLAFFYAYCGVILNFILNTSQYGSLDASVLLGIEEMRNILKMTFIAELLMGMVITSVKISILWFYYKAFVTGQDLFKKRLIQGTMVACLLWFIGVTFFIIFNCHPINAFWDMFGQAPYCMSSVRFLLGYEISNLFLDVFILAIPIPILMRLQMHKSNKLSLLAVFSLGTFVCVASIIRITKIWNPPNVDLDFKYSAAMLWSTLQLGIAITCACLPTLAPILHTVSKRLSQIRSWGSTIWSRSRTRVQTGRNVYKMSQDSYEMPNDVSQHSAKQPTAYHGYAQDWAESQGQLHYGQAQFDQDVERGPTHTVFVERDPRAAY</sequence>
<keyword evidence="4 6" id="KW-0472">Membrane</keyword>
<accession>A0ABR4E438</accession>
<evidence type="ECO:0000259" key="7">
    <source>
        <dbReference type="Pfam" id="PF20684"/>
    </source>
</evidence>
<comment type="subcellular location">
    <subcellularLocation>
        <location evidence="1">Membrane</location>
        <topology evidence="1">Multi-pass membrane protein</topology>
    </subcellularLocation>
</comment>
<dbReference type="InterPro" id="IPR052337">
    <property type="entry name" value="SAT4-like"/>
</dbReference>
<dbReference type="InterPro" id="IPR049326">
    <property type="entry name" value="Rhodopsin_dom_fungi"/>
</dbReference>
<gene>
    <name evidence="8" type="ORF">FJTKL_00198</name>
</gene>
<protein>
    <recommendedName>
        <fullName evidence="7">Rhodopsin domain-containing protein</fullName>
    </recommendedName>
</protein>
<name>A0ABR4E438_9PEZI</name>
<feature type="transmembrane region" description="Helical" evidence="6">
    <location>
        <begin position="176"/>
        <end position="196"/>
    </location>
</feature>
<dbReference type="PANTHER" id="PTHR33048:SF47">
    <property type="entry name" value="INTEGRAL MEMBRANE PROTEIN-RELATED"/>
    <property type="match status" value="1"/>
</dbReference>
<evidence type="ECO:0000256" key="2">
    <source>
        <dbReference type="ARBA" id="ARBA00022692"/>
    </source>
</evidence>
<organism evidence="8 9">
    <name type="scientific">Diaporthe vaccinii</name>
    <dbReference type="NCBI Taxonomy" id="105482"/>
    <lineage>
        <taxon>Eukaryota</taxon>
        <taxon>Fungi</taxon>
        <taxon>Dikarya</taxon>
        <taxon>Ascomycota</taxon>
        <taxon>Pezizomycotina</taxon>
        <taxon>Sordariomycetes</taxon>
        <taxon>Sordariomycetidae</taxon>
        <taxon>Diaporthales</taxon>
        <taxon>Diaporthaceae</taxon>
        <taxon>Diaporthe</taxon>
        <taxon>Diaporthe eres species complex</taxon>
    </lineage>
</organism>
<dbReference type="Pfam" id="PF20684">
    <property type="entry name" value="Fung_rhodopsin"/>
    <property type="match status" value="1"/>
</dbReference>
<feature type="transmembrane region" description="Helical" evidence="6">
    <location>
        <begin position="208"/>
        <end position="226"/>
    </location>
</feature>
<evidence type="ECO:0000313" key="9">
    <source>
        <dbReference type="Proteomes" id="UP001600888"/>
    </source>
</evidence>
<keyword evidence="3 6" id="KW-1133">Transmembrane helix</keyword>
<evidence type="ECO:0000313" key="8">
    <source>
        <dbReference type="EMBL" id="KAL2277197.1"/>
    </source>
</evidence>
<feature type="transmembrane region" description="Helical" evidence="6">
    <location>
        <begin position="44"/>
        <end position="66"/>
    </location>
</feature>
<feature type="domain" description="Rhodopsin" evidence="7">
    <location>
        <begin position="28"/>
        <end position="271"/>
    </location>
</feature>
<dbReference type="PANTHER" id="PTHR33048">
    <property type="entry name" value="PTH11-LIKE INTEGRAL MEMBRANE PROTEIN (AFU_ORTHOLOGUE AFUA_5G11245)"/>
    <property type="match status" value="1"/>
</dbReference>
<feature type="transmembrane region" description="Helical" evidence="6">
    <location>
        <begin position="12"/>
        <end position="32"/>
    </location>
</feature>
<keyword evidence="2 6" id="KW-0812">Transmembrane</keyword>
<feature type="transmembrane region" description="Helical" evidence="6">
    <location>
        <begin position="93"/>
        <end position="115"/>
    </location>
</feature>